<accession>A0A9Q0LQV4</accession>
<dbReference type="PANTHER" id="PTHR21634">
    <property type="entry name" value="RE13835P"/>
    <property type="match status" value="1"/>
</dbReference>
<dbReference type="AlphaFoldDB" id="A0A9Q0LQV4"/>
<name>A0A9Q0LQV4_ANAIG</name>
<feature type="domain" description="Folliculin-interacting protein middle" evidence="1">
    <location>
        <begin position="110"/>
        <end position="328"/>
    </location>
</feature>
<dbReference type="EMBL" id="JAPDFW010000064">
    <property type="protein sequence ID" value="KAJ5075605.1"/>
    <property type="molecule type" value="Genomic_DNA"/>
</dbReference>
<dbReference type="GO" id="GO:0005737">
    <property type="term" value="C:cytoplasm"/>
    <property type="evidence" value="ECO:0007669"/>
    <property type="project" value="TreeGrafter"/>
</dbReference>
<dbReference type="InterPro" id="IPR028086">
    <property type="entry name" value="FNIP_C_dom"/>
</dbReference>
<sequence>MNKQTQLLIWQSRQILLFDSNQNNENENLIISKKKLYQLSFGSIPMKITSTNTKIHKLIINKNHYIVISKLFKLNYSWISEEKGSSIEQIWSMENIQELLQSYSLDDIKQNSQNMNPSYTFSLMIIYRITKNSIPEDSIFRSFLFLDFYLIRMIKLINLYLTFLNCIENPNSQEKVFRMYELNSYQKIKLESQFLCSFMEKIHSAPKFPQHYWEYFLTSIDQVSRLGHASILLQQISLLSSQFDTAEKNFFFSRVLTATLAMFLGWITTTESYTRNSSKNSNEDLIPINKFIQILYGWQKGYYSKILVIGKDEDQTKQFVFVLSYFLRFPHIPESNKISNFDGEPEFDDSEWVDLDPDEEKRYSEEDFLNPTYSLYGDYNTEIIPEYYLQSTPELNEKKKNIIHQNLKNILVVLGKRPKNPIKMARFMVIDLDNTLCEIHRLEFHPQLPDQELEEFHIIENISRDSKNILSQKEVIKKDNQQFEIKTSIPEDEIELNPQNVIAFPVLKPSSHILQTLQTLKVLEGFQVDSNFALTYLEQRLDELYSQAKILSDMLSIFTEEFLDSLTQNTLISLGFRQQDFSILFAIAQKISPFPQILQQKIKRYFSKPYDHKIVERYIEQVELFSFLFLEKEKIEGIHFLQQISLFL</sequence>
<keyword evidence="4" id="KW-1185">Reference proteome</keyword>
<organism evidence="3 4">
    <name type="scientific">Anaeramoeba ignava</name>
    <name type="common">Anaerobic marine amoeba</name>
    <dbReference type="NCBI Taxonomy" id="1746090"/>
    <lineage>
        <taxon>Eukaryota</taxon>
        <taxon>Metamonada</taxon>
        <taxon>Anaeramoebidae</taxon>
        <taxon>Anaeramoeba</taxon>
    </lineage>
</organism>
<dbReference type="GO" id="GO:0042030">
    <property type="term" value="F:ATPase inhibitor activity"/>
    <property type="evidence" value="ECO:0007669"/>
    <property type="project" value="TreeGrafter"/>
</dbReference>
<evidence type="ECO:0000313" key="4">
    <source>
        <dbReference type="Proteomes" id="UP001149090"/>
    </source>
</evidence>
<dbReference type="InterPro" id="IPR028085">
    <property type="entry name" value="FNIP_mid_dom"/>
</dbReference>
<evidence type="ECO:0000259" key="1">
    <source>
        <dbReference type="Pfam" id="PF14637"/>
    </source>
</evidence>
<reference evidence="3" key="1">
    <citation type="submission" date="2022-10" db="EMBL/GenBank/DDBJ databases">
        <title>Novel sulphate-reducing endosymbionts in the free-living metamonad Anaeramoeba.</title>
        <authorList>
            <person name="Jerlstrom-Hultqvist J."/>
            <person name="Cepicka I."/>
            <person name="Gallot-Lavallee L."/>
            <person name="Salas-Leiva D."/>
            <person name="Curtis B.A."/>
            <person name="Zahonova K."/>
            <person name="Pipaliya S."/>
            <person name="Dacks J."/>
            <person name="Roger A.J."/>
        </authorList>
    </citation>
    <scope>NUCLEOTIDE SEQUENCE</scope>
    <source>
        <strain evidence="3">BMAN</strain>
    </source>
</reference>
<dbReference type="GO" id="GO:0051087">
    <property type="term" value="F:protein-folding chaperone binding"/>
    <property type="evidence" value="ECO:0007669"/>
    <property type="project" value="TreeGrafter"/>
</dbReference>
<protein>
    <submittedName>
        <fullName evidence="3">Uncharacterized protein</fullName>
    </submittedName>
</protein>
<dbReference type="PANTHER" id="PTHR21634:SF9">
    <property type="entry name" value="RE13835P"/>
    <property type="match status" value="1"/>
</dbReference>
<gene>
    <name evidence="3" type="ORF">M0811_07175</name>
</gene>
<proteinExistence type="predicted"/>
<feature type="domain" description="Folliculin-interacting protein C-terminal" evidence="2">
    <location>
        <begin position="370"/>
        <end position="593"/>
    </location>
</feature>
<evidence type="ECO:0000259" key="2">
    <source>
        <dbReference type="Pfam" id="PF14638"/>
    </source>
</evidence>
<dbReference type="Proteomes" id="UP001149090">
    <property type="component" value="Unassembled WGS sequence"/>
</dbReference>
<dbReference type="OrthoDB" id="10051712at2759"/>
<comment type="caution">
    <text evidence="3">The sequence shown here is derived from an EMBL/GenBank/DDBJ whole genome shotgun (WGS) entry which is preliminary data.</text>
</comment>
<dbReference type="Pfam" id="PF14638">
    <property type="entry name" value="FNIP_C"/>
    <property type="match status" value="1"/>
</dbReference>
<evidence type="ECO:0000313" key="3">
    <source>
        <dbReference type="EMBL" id="KAJ5075605.1"/>
    </source>
</evidence>
<dbReference type="Pfam" id="PF14637">
    <property type="entry name" value="FNIP_M"/>
    <property type="match status" value="1"/>
</dbReference>